<dbReference type="PROSITE" id="PS00167">
    <property type="entry name" value="TRP_SYNTHASE_ALPHA"/>
    <property type="match status" value="1"/>
</dbReference>
<evidence type="ECO:0000256" key="7">
    <source>
        <dbReference type="ARBA" id="ARBA00023239"/>
    </source>
</evidence>
<evidence type="ECO:0000256" key="8">
    <source>
        <dbReference type="ARBA" id="ARBA00049047"/>
    </source>
</evidence>
<evidence type="ECO:0000256" key="1">
    <source>
        <dbReference type="ARBA" id="ARBA00003365"/>
    </source>
</evidence>
<reference evidence="11 12" key="1">
    <citation type="submission" date="2018-06" db="EMBL/GenBank/DDBJ databases">
        <title>Extensive metabolic versatility and redundancy in microbially diverse, dynamic hydrothermal sediments.</title>
        <authorList>
            <person name="Dombrowski N."/>
            <person name="Teske A."/>
            <person name="Baker B.J."/>
        </authorList>
    </citation>
    <scope>NUCLEOTIDE SEQUENCE [LARGE SCALE GENOMIC DNA]</scope>
    <source>
        <strain evidence="11">B3_G15</strain>
    </source>
</reference>
<feature type="active site" description="Proton acceptor" evidence="9">
    <location>
        <position position="70"/>
    </location>
</feature>
<dbReference type="PANTHER" id="PTHR43406">
    <property type="entry name" value="TRYPTOPHAN SYNTHASE, ALPHA CHAIN"/>
    <property type="match status" value="1"/>
</dbReference>
<dbReference type="GO" id="GO:0005829">
    <property type="term" value="C:cytosol"/>
    <property type="evidence" value="ECO:0007669"/>
    <property type="project" value="TreeGrafter"/>
</dbReference>
<evidence type="ECO:0000256" key="6">
    <source>
        <dbReference type="ARBA" id="ARBA00023141"/>
    </source>
</evidence>
<gene>
    <name evidence="9" type="primary">trpA</name>
    <name evidence="11" type="ORF">DRJ04_07880</name>
</gene>
<dbReference type="NCBIfam" id="TIGR00262">
    <property type="entry name" value="trpA"/>
    <property type="match status" value="1"/>
</dbReference>
<comment type="caution">
    <text evidence="11">The sequence shown here is derived from an EMBL/GenBank/DDBJ whole genome shotgun (WGS) entry which is preliminary data.</text>
</comment>
<name>A0A662D6Z9_UNCAE</name>
<evidence type="ECO:0000256" key="3">
    <source>
        <dbReference type="ARBA" id="ARBA00011270"/>
    </source>
</evidence>
<dbReference type="InterPro" id="IPR002028">
    <property type="entry name" value="Trp_synthase_suA"/>
</dbReference>
<dbReference type="EMBL" id="QMQA01000241">
    <property type="protein sequence ID" value="RLE11544.1"/>
    <property type="molecule type" value="Genomic_DNA"/>
</dbReference>
<dbReference type="UniPathway" id="UPA00035">
    <property type="reaction ID" value="UER00044"/>
</dbReference>
<evidence type="ECO:0000256" key="4">
    <source>
        <dbReference type="ARBA" id="ARBA00022605"/>
    </source>
</evidence>
<evidence type="ECO:0000256" key="10">
    <source>
        <dbReference type="RuleBase" id="RU003662"/>
    </source>
</evidence>
<comment type="similarity">
    <text evidence="9 10">Belongs to the TrpA family.</text>
</comment>
<sequence>MCNKLKRNSSKNRIVRRFKNLREKGEKALIPFITAGYPDLKYTEDLIFELEEKGADIIELGIPFSDPLADGPVIQTASYRALRRGVTLEKTIKFVEKIRKKTSIPLIFMGYYNSIFKFGEKKFVHQASEAGVDGVIIADLPPEEAKDIQQYTMKNNLALIFLLTPVSSDDRIKLVCNSSEGFIYCVSYTGVTGQKGKEEKMLKSFIKKVRSFTSTPVAIGFGIYSPVEARKLSSLADGIIVGSAIIRKIMENEGGKDTVKKVGEFVYSLSQAVKS</sequence>
<keyword evidence="6 9" id="KW-0057">Aromatic amino acid biosynthesis</keyword>
<comment type="pathway">
    <text evidence="2 9">Amino-acid biosynthesis; L-tryptophan biosynthesis; L-tryptophan from chorismate: step 5/5.</text>
</comment>
<evidence type="ECO:0000256" key="5">
    <source>
        <dbReference type="ARBA" id="ARBA00022822"/>
    </source>
</evidence>
<dbReference type="InterPro" id="IPR018204">
    <property type="entry name" value="Trp_synthase_alpha_AS"/>
</dbReference>
<accession>A0A662D6Z9</accession>
<proteinExistence type="inferred from homology"/>
<dbReference type="GO" id="GO:0004834">
    <property type="term" value="F:tryptophan synthase activity"/>
    <property type="evidence" value="ECO:0007669"/>
    <property type="project" value="UniProtKB-UniRule"/>
</dbReference>
<comment type="subunit">
    <text evidence="3 9">Tetramer of two alpha and two beta chains.</text>
</comment>
<dbReference type="Pfam" id="PF00290">
    <property type="entry name" value="Trp_syntA"/>
    <property type="match status" value="1"/>
</dbReference>
<dbReference type="SUPFAM" id="SSF51366">
    <property type="entry name" value="Ribulose-phoshate binding barrel"/>
    <property type="match status" value="1"/>
</dbReference>
<evidence type="ECO:0000256" key="2">
    <source>
        <dbReference type="ARBA" id="ARBA00004733"/>
    </source>
</evidence>
<evidence type="ECO:0000313" key="12">
    <source>
        <dbReference type="Proteomes" id="UP000280417"/>
    </source>
</evidence>
<dbReference type="AlphaFoldDB" id="A0A662D6Z9"/>
<evidence type="ECO:0000313" key="11">
    <source>
        <dbReference type="EMBL" id="RLE11544.1"/>
    </source>
</evidence>
<organism evidence="11 12">
    <name type="scientific">Aerophobetes bacterium</name>
    <dbReference type="NCBI Taxonomy" id="2030807"/>
    <lineage>
        <taxon>Bacteria</taxon>
        <taxon>Candidatus Aerophobota</taxon>
    </lineage>
</organism>
<keyword evidence="5 9" id="KW-0822">Tryptophan biosynthesis</keyword>
<dbReference type="EC" id="4.2.1.20" evidence="9"/>
<dbReference type="InterPro" id="IPR013785">
    <property type="entry name" value="Aldolase_TIM"/>
</dbReference>
<keyword evidence="4 9" id="KW-0028">Amino-acid biosynthesis</keyword>
<dbReference type="PANTHER" id="PTHR43406:SF1">
    <property type="entry name" value="TRYPTOPHAN SYNTHASE ALPHA CHAIN, CHLOROPLASTIC"/>
    <property type="match status" value="1"/>
</dbReference>
<feature type="active site" description="Proton acceptor" evidence="9">
    <location>
        <position position="59"/>
    </location>
</feature>
<dbReference type="FunFam" id="3.20.20.70:FF:000037">
    <property type="entry name" value="Tryptophan synthase alpha chain"/>
    <property type="match status" value="1"/>
</dbReference>
<dbReference type="CDD" id="cd04724">
    <property type="entry name" value="Tryptophan_synthase_alpha"/>
    <property type="match status" value="1"/>
</dbReference>
<dbReference type="HAMAP" id="MF_00131">
    <property type="entry name" value="Trp_synth_alpha"/>
    <property type="match status" value="1"/>
</dbReference>
<dbReference type="Gene3D" id="3.20.20.70">
    <property type="entry name" value="Aldolase class I"/>
    <property type="match status" value="1"/>
</dbReference>
<protein>
    <recommendedName>
        <fullName evidence="9">Tryptophan synthase alpha chain</fullName>
        <ecNumber evidence="9">4.2.1.20</ecNumber>
    </recommendedName>
</protein>
<comment type="function">
    <text evidence="1 9">The alpha subunit is responsible for the aldol cleavage of indoleglycerol phosphate to indole and glyceraldehyde 3-phosphate.</text>
</comment>
<dbReference type="InterPro" id="IPR011060">
    <property type="entry name" value="RibuloseP-bd_barrel"/>
</dbReference>
<keyword evidence="7 9" id="KW-0456">Lyase</keyword>
<comment type="catalytic activity">
    <reaction evidence="8 9">
        <text>(1S,2R)-1-C-(indol-3-yl)glycerol 3-phosphate + L-serine = D-glyceraldehyde 3-phosphate + L-tryptophan + H2O</text>
        <dbReference type="Rhea" id="RHEA:10532"/>
        <dbReference type="ChEBI" id="CHEBI:15377"/>
        <dbReference type="ChEBI" id="CHEBI:33384"/>
        <dbReference type="ChEBI" id="CHEBI:57912"/>
        <dbReference type="ChEBI" id="CHEBI:58866"/>
        <dbReference type="ChEBI" id="CHEBI:59776"/>
        <dbReference type="EC" id="4.2.1.20"/>
    </reaction>
</comment>
<dbReference type="Proteomes" id="UP000280417">
    <property type="component" value="Unassembled WGS sequence"/>
</dbReference>
<evidence type="ECO:0000256" key="9">
    <source>
        <dbReference type="HAMAP-Rule" id="MF_00131"/>
    </source>
</evidence>